<name>A0A8J4WKS9_9TREM</name>
<protein>
    <submittedName>
        <fullName evidence="1">Ragulator complex protein LAMTOR2</fullName>
    </submittedName>
</protein>
<dbReference type="GO" id="GO:0005085">
    <property type="term" value="F:guanyl-nucleotide exchange factor activity"/>
    <property type="evidence" value="ECO:0007669"/>
    <property type="project" value="InterPro"/>
</dbReference>
<evidence type="ECO:0000313" key="1">
    <source>
        <dbReference type="EMBL" id="KAF5394015.1"/>
    </source>
</evidence>
<dbReference type="SUPFAM" id="SSF103196">
    <property type="entry name" value="Roadblock/LC7 domain"/>
    <property type="match status" value="1"/>
</dbReference>
<dbReference type="GO" id="GO:0060090">
    <property type="term" value="F:molecular adaptor activity"/>
    <property type="evidence" value="ECO:0007669"/>
    <property type="project" value="InterPro"/>
</dbReference>
<comment type="caution">
    <text evidence="1">The sequence shown here is derived from an EMBL/GenBank/DDBJ whole genome shotgun (WGS) entry which is preliminary data.</text>
</comment>
<dbReference type="AlphaFoldDB" id="A0A8J4WKS9"/>
<keyword evidence="2" id="KW-1185">Reference proteome</keyword>
<dbReference type="PANTHER" id="PTHR13323">
    <property type="entry name" value="LATE ENDOSOMAL/LYSOSOMAL MP1 INTERACTING PROTEIN"/>
    <property type="match status" value="1"/>
</dbReference>
<dbReference type="GO" id="GO:0032008">
    <property type="term" value="P:positive regulation of TOR signaling"/>
    <property type="evidence" value="ECO:0007669"/>
    <property type="project" value="InterPro"/>
</dbReference>
<dbReference type="Proteomes" id="UP000748531">
    <property type="component" value="Unassembled WGS sequence"/>
</dbReference>
<proteinExistence type="predicted"/>
<organism evidence="1 2">
    <name type="scientific">Paragonimus heterotremus</name>
    <dbReference type="NCBI Taxonomy" id="100268"/>
    <lineage>
        <taxon>Eukaryota</taxon>
        <taxon>Metazoa</taxon>
        <taxon>Spiralia</taxon>
        <taxon>Lophotrochozoa</taxon>
        <taxon>Platyhelminthes</taxon>
        <taxon>Trematoda</taxon>
        <taxon>Digenea</taxon>
        <taxon>Plagiorchiida</taxon>
        <taxon>Troglotremata</taxon>
        <taxon>Troglotrematidae</taxon>
        <taxon>Paragonimus</taxon>
    </lineage>
</organism>
<gene>
    <name evidence="1" type="ORF">PHET_12413</name>
</gene>
<dbReference type="OrthoDB" id="271745at2759"/>
<dbReference type="InterPro" id="IPR037587">
    <property type="entry name" value="LAMTOR2-like"/>
</dbReference>
<accession>A0A8J4WKS9</accession>
<reference evidence="1" key="1">
    <citation type="submission" date="2019-05" db="EMBL/GenBank/DDBJ databases">
        <title>Annotation for the trematode Paragonimus heterotremus.</title>
        <authorList>
            <person name="Choi Y.-J."/>
        </authorList>
    </citation>
    <scope>NUCLEOTIDE SEQUENCE</scope>
    <source>
        <strain evidence="1">LC</strain>
    </source>
</reference>
<evidence type="ECO:0000313" key="2">
    <source>
        <dbReference type="Proteomes" id="UP000748531"/>
    </source>
</evidence>
<sequence length="121" mass="13802">MTAKSKSGTLSMLRPRALTAALDRVNMGGIQSVMLFNTGGVLLAFTSSTDENERSKAAIAANIWNIYQRHLEASESVSEYYVNSYDLSFRRYETVWVFFYTTKGILESPFYIFFFADVRHN</sequence>
<dbReference type="EMBL" id="LUCH01023707">
    <property type="protein sequence ID" value="KAF5394015.1"/>
    <property type="molecule type" value="Genomic_DNA"/>
</dbReference>
<dbReference type="Gene3D" id="3.30.450.30">
    <property type="entry name" value="Dynein light chain 2a, cytoplasmic"/>
    <property type="match status" value="1"/>
</dbReference>